<gene>
    <name evidence="1" type="ORF">OLW01_02875</name>
</gene>
<evidence type="ECO:0000313" key="1">
    <source>
        <dbReference type="EMBL" id="WAJ70776.1"/>
    </source>
</evidence>
<dbReference type="InterPro" id="IPR054222">
    <property type="entry name" value="DUF6942"/>
</dbReference>
<protein>
    <submittedName>
        <fullName evidence="1">Uncharacterized protein</fullName>
    </submittedName>
</protein>
<sequence>MKSTTKIGFGDPKFKIAVYFEHRPPIERYLAQTELTPLTKGELNFILANTSNNWRKIFNCFAKLCFAIEPNNCKTWQLLRDTQLLSENQNFALLFSTPDFSKSATIHIISGRTYAAKLNFPFELTWLSPHFAINQKHKLIVAPYFDYRQLSNERLDTLVKLIKGF</sequence>
<keyword evidence="2" id="KW-1185">Reference proteome</keyword>
<accession>A0ABY7ANQ9</accession>
<dbReference type="Proteomes" id="UP001163726">
    <property type="component" value="Chromosome"/>
</dbReference>
<organism evidence="1 2">
    <name type="scientific">Catenovulum adriaticum</name>
    <dbReference type="NCBI Taxonomy" id="2984846"/>
    <lineage>
        <taxon>Bacteria</taxon>
        <taxon>Pseudomonadati</taxon>
        <taxon>Pseudomonadota</taxon>
        <taxon>Gammaproteobacteria</taxon>
        <taxon>Alteromonadales</taxon>
        <taxon>Alteromonadaceae</taxon>
        <taxon>Catenovulum</taxon>
    </lineage>
</organism>
<dbReference type="Pfam" id="PF22098">
    <property type="entry name" value="DUF6942"/>
    <property type="match status" value="1"/>
</dbReference>
<dbReference type="RefSeq" id="WP_268075122.1">
    <property type="nucleotide sequence ID" value="NZ_CP109965.1"/>
</dbReference>
<name>A0ABY7ANQ9_9ALTE</name>
<proteinExistence type="predicted"/>
<reference evidence="1" key="1">
    <citation type="submission" date="2022-10" db="EMBL/GenBank/DDBJ databases">
        <title>Catenovulum adriacola sp. nov. isolated in the Harbour of Susak.</title>
        <authorList>
            <person name="Schoch T."/>
            <person name="Reich S.J."/>
            <person name="Stoeferle S."/>
            <person name="Flaiz M."/>
            <person name="Kazda M."/>
            <person name="Riedel C.U."/>
            <person name="Duerre P."/>
        </authorList>
    </citation>
    <scope>NUCLEOTIDE SEQUENCE</scope>
    <source>
        <strain evidence="1">TS8</strain>
    </source>
</reference>
<dbReference type="EMBL" id="CP109965">
    <property type="protein sequence ID" value="WAJ70776.1"/>
    <property type="molecule type" value="Genomic_DNA"/>
</dbReference>
<evidence type="ECO:0000313" key="2">
    <source>
        <dbReference type="Proteomes" id="UP001163726"/>
    </source>
</evidence>